<dbReference type="InterPro" id="IPR041698">
    <property type="entry name" value="Methyltransf_25"/>
</dbReference>
<dbReference type="PANTHER" id="PTHR43464">
    <property type="entry name" value="METHYLTRANSFERASE"/>
    <property type="match status" value="1"/>
</dbReference>
<dbReference type="RefSeq" id="WP_345696044.1">
    <property type="nucleotide sequence ID" value="NZ_BAABIS010000001.1"/>
</dbReference>
<sequence>MSLRFHEIAESSHRILNPFSEAKLALLGELCRLRPGARILDLACGKGELLASWSARWGTRGTGVDLSEVFLAAARERAAELRVADRIEFVRGDAAAYGAEPGGFDLVSCLGATWIGDGLVGTLELMKPALAPDGLLLVGEPFLHAEPPAEAYADFGATPETFTTLPGLLPRFEEAGCELLEMVLADADSWDRYEAAQWRTLSDWLRANPDDPDTPALRRYVAERRHGHLAYRRPYLGWGVFVLRPTG</sequence>
<evidence type="ECO:0000313" key="3">
    <source>
        <dbReference type="Proteomes" id="UP001501752"/>
    </source>
</evidence>
<keyword evidence="2" id="KW-0808">Transferase</keyword>
<dbReference type="Proteomes" id="UP001501752">
    <property type="component" value="Unassembled WGS sequence"/>
</dbReference>
<accession>A0ABP9DD86</accession>
<proteinExistence type="predicted"/>
<dbReference type="SUPFAM" id="SSF53335">
    <property type="entry name" value="S-adenosyl-L-methionine-dependent methyltransferases"/>
    <property type="match status" value="1"/>
</dbReference>
<dbReference type="EMBL" id="BAABIS010000001">
    <property type="protein sequence ID" value="GAA4841027.1"/>
    <property type="molecule type" value="Genomic_DNA"/>
</dbReference>
<gene>
    <name evidence="2" type="ORF">GCM10023235_15820</name>
</gene>
<feature type="domain" description="Methyltransferase" evidence="1">
    <location>
        <begin position="39"/>
        <end position="134"/>
    </location>
</feature>
<dbReference type="PANTHER" id="PTHR43464:SF3">
    <property type="entry name" value="SAM-DEPENDENT METHYLTRANSFERASE"/>
    <property type="match status" value="1"/>
</dbReference>
<dbReference type="CDD" id="cd02440">
    <property type="entry name" value="AdoMet_MTases"/>
    <property type="match status" value="1"/>
</dbReference>
<keyword evidence="2" id="KW-0489">Methyltransferase</keyword>
<evidence type="ECO:0000313" key="2">
    <source>
        <dbReference type="EMBL" id="GAA4841027.1"/>
    </source>
</evidence>
<protein>
    <submittedName>
        <fullName evidence="2">Methyltransferase domain-containing protein</fullName>
    </submittedName>
</protein>
<dbReference type="Gene3D" id="3.40.50.150">
    <property type="entry name" value="Vaccinia Virus protein VP39"/>
    <property type="match status" value="1"/>
</dbReference>
<comment type="caution">
    <text evidence="2">The sequence shown here is derived from an EMBL/GenBank/DDBJ whole genome shotgun (WGS) entry which is preliminary data.</text>
</comment>
<dbReference type="GO" id="GO:0008168">
    <property type="term" value="F:methyltransferase activity"/>
    <property type="evidence" value="ECO:0007669"/>
    <property type="project" value="UniProtKB-KW"/>
</dbReference>
<keyword evidence="3" id="KW-1185">Reference proteome</keyword>
<organism evidence="2 3">
    <name type="scientific">Kitasatospora terrestris</name>
    <dbReference type="NCBI Taxonomy" id="258051"/>
    <lineage>
        <taxon>Bacteria</taxon>
        <taxon>Bacillati</taxon>
        <taxon>Actinomycetota</taxon>
        <taxon>Actinomycetes</taxon>
        <taxon>Kitasatosporales</taxon>
        <taxon>Streptomycetaceae</taxon>
        <taxon>Kitasatospora</taxon>
    </lineage>
</organism>
<dbReference type="GO" id="GO:0032259">
    <property type="term" value="P:methylation"/>
    <property type="evidence" value="ECO:0007669"/>
    <property type="project" value="UniProtKB-KW"/>
</dbReference>
<dbReference type="Pfam" id="PF13649">
    <property type="entry name" value="Methyltransf_25"/>
    <property type="match status" value="1"/>
</dbReference>
<evidence type="ECO:0000259" key="1">
    <source>
        <dbReference type="Pfam" id="PF13649"/>
    </source>
</evidence>
<dbReference type="InterPro" id="IPR029063">
    <property type="entry name" value="SAM-dependent_MTases_sf"/>
</dbReference>
<reference evidence="3" key="1">
    <citation type="journal article" date="2019" name="Int. J. Syst. Evol. Microbiol.">
        <title>The Global Catalogue of Microorganisms (GCM) 10K type strain sequencing project: providing services to taxonomists for standard genome sequencing and annotation.</title>
        <authorList>
            <consortium name="The Broad Institute Genomics Platform"/>
            <consortium name="The Broad Institute Genome Sequencing Center for Infectious Disease"/>
            <person name="Wu L."/>
            <person name="Ma J."/>
        </authorList>
    </citation>
    <scope>NUCLEOTIDE SEQUENCE [LARGE SCALE GENOMIC DNA]</scope>
    <source>
        <strain evidence="3">JCM 13006</strain>
    </source>
</reference>
<name>A0ABP9DD86_9ACTN</name>